<dbReference type="RefSeq" id="WP_134750126.1">
    <property type="nucleotide sequence ID" value="NZ_MYFO02000008.1"/>
</dbReference>
<dbReference type="FunFam" id="3.40.50.300:FF:000057">
    <property type="entry name" value="GTPase Der"/>
    <property type="match status" value="1"/>
</dbReference>
<reference evidence="13 14" key="1">
    <citation type="submission" date="2017-03" db="EMBL/GenBank/DDBJ databases">
        <title>Isolation of Levoglucosan Utilizing Bacteria.</title>
        <authorList>
            <person name="Arya A.S."/>
        </authorList>
    </citation>
    <scope>NUCLEOTIDE SEQUENCE [LARGE SCALE GENOMIC DNA]</scope>
    <source>
        <strain evidence="13 14">MEC069</strain>
    </source>
</reference>
<evidence type="ECO:0000256" key="6">
    <source>
        <dbReference type="ARBA" id="ARBA00023134"/>
    </source>
</evidence>
<dbReference type="InterPro" id="IPR016484">
    <property type="entry name" value="GTPase_Der"/>
</dbReference>
<dbReference type="NCBIfam" id="TIGR03594">
    <property type="entry name" value="GTPase_EngA"/>
    <property type="match status" value="1"/>
</dbReference>
<dbReference type="Pfam" id="PF01926">
    <property type="entry name" value="MMR_HSR1"/>
    <property type="match status" value="2"/>
</dbReference>
<evidence type="ECO:0000256" key="11">
    <source>
        <dbReference type="RuleBase" id="RU004481"/>
    </source>
</evidence>
<dbReference type="OrthoDB" id="9805918at2"/>
<evidence type="ECO:0000259" key="12">
    <source>
        <dbReference type="PROSITE" id="PS51712"/>
    </source>
</evidence>
<feature type="domain" description="EngA-type G" evidence="12">
    <location>
        <begin position="177"/>
        <end position="352"/>
    </location>
</feature>
<feature type="binding site" evidence="9">
    <location>
        <begin position="230"/>
        <end position="234"/>
    </location>
    <ligand>
        <name>GTP</name>
        <dbReference type="ChEBI" id="CHEBI:37565"/>
        <label>2</label>
    </ligand>
</feature>
<dbReference type="AlphaFoldDB" id="A0A4Y8Q937"/>
<gene>
    <name evidence="9" type="primary">der</name>
    <name evidence="13" type="ORF">B5M42_04325</name>
</gene>
<dbReference type="EMBL" id="MYFO01000004">
    <property type="protein sequence ID" value="TFE90500.1"/>
    <property type="molecule type" value="Genomic_DNA"/>
</dbReference>
<protein>
    <recommendedName>
        <fullName evidence="2 9">GTPase Der</fullName>
    </recommendedName>
    <alternativeName>
        <fullName evidence="7 9">GTP-binding protein EngA</fullName>
    </alternativeName>
</protein>
<dbReference type="InterPro" id="IPR015946">
    <property type="entry name" value="KH_dom-like_a/b"/>
</dbReference>
<keyword evidence="14" id="KW-1185">Reference proteome</keyword>
<dbReference type="FunFam" id="3.40.50.300:FF:000040">
    <property type="entry name" value="GTPase Der"/>
    <property type="match status" value="1"/>
</dbReference>
<feature type="domain" description="EngA-type G" evidence="12">
    <location>
        <begin position="4"/>
        <end position="168"/>
    </location>
</feature>
<dbReference type="CDD" id="cd01894">
    <property type="entry name" value="EngA1"/>
    <property type="match status" value="1"/>
</dbReference>
<comment type="function">
    <text evidence="8 9 11">GTPase that plays an essential role in the late steps of ribosome biogenesis.</text>
</comment>
<dbReference type="InterPro" id="IPR031166">
    <property type="entry name" value="G_ENGA"/>
</dbReference>
<evidence type="ECO:0000256" key="1">
    <source>
        <dbReference type="ARBA" id="ARBA00008279"/>
    </source>
</evidence>
<dbReference type="InterPro" id="IPR027417">
    <property type="entry name" value="P-loop_NTPase"/>
</dbReference>
<evidence type="ECO:0000313" key="13">
    <source>
        <dbReference type="EMBL" id="TFE90500.1"/>
    </source>
</evidence>
<evidence type="ECO:0000256" key="2">
    <source>
        <dbReference type="ARBA" id="ARBA00020953"/>
    </source>
</evidence>
<dbReference type="HAMAP" id="MF_00195">
    <property type="entry name" value="GTPase_Der"/>
    <property type="match status" value="1"/>
</dbReference>
<comment type="similarity">
    <text evidence="1 9 10 11">Belongs to the TRAFAC class TrmE-Era-EngA-EngB-Septin-like GTPase superfamily. EngA (Der) GTPase family.</text>
</comment>
<dbReference type="GO" id="GO:0042254">
    <property type="term" value="P:ribosome biogenesis"/>
    <property type="evidence" value="ECO:0007669"/>
    <property type="project" value="UniProtKB-KW"/>
</dbReference>
<sequence length="441" mass="49255">MARPVIAIVGRPNVGKSTVFNRIVGDRLAIVEDKPGVTRDRLYGVGEWLDQEFSVIDTGGIEIEGEDAIMRSVRAQAELAIEEADVILFMVDAKAGMTPADEEVAQLLFRSQKPVIVTVNKVDNMQRQDDIYEFYSLGFGEPLAISGSHGIGIGDLLEAACAHFPERKDDEYGEEVIRFALIGRPNVGKSSLTNAILGEERVIVSNVAGTTRDAIDTPFERDGQKYVIIDTAGMRKRGKVYENTEKYSVMRAMKAIERADVVLVVIDGEEGIIEQDKHVAGFAHDTGKAAIFVVNKWDIVEKDDKTMHQFTQKIRDHFLFMSYAPVVYVSAKTKQKLHKLLPVVVQVAEQHALRITTSALNDVISDAVAYNPPPTDKGKRLRINYATQVSVKPPSFVCFVNEPELMHFSYERYLENRIRAAFGFEGTPIRIFSRRKSSDDE</sequence>
<comment type="caution">
    <text evidence="13">The sequence shown here is derived from an EMBL/GenBank/DDBJ whole genome shotgun (WGS) entry which is preliminary data.</text>
</comment>
<dbReference type="InterPro" id="IPR005225">
    <property type="entry name" value="Small_GTP-bd"/>
</dbReference>
<evidence type="ECO:0000256" key="8">
    <source>
        <dbReference type="ARBA" id="ARBA00053470"/>
    </source>
</evidence>
<dbReference type="NCBIfam" id="TIGR00231">
    <property type="entry name" value="small_GTP"/>
    <property type="match status" value="2"/>
</dbReference>
<keyword evidence="4 11" id="KW-0677">Repeat</keyword>
<dbReference type="GO" id="GO:0005525">
    <property type="term" value="F:GTP binding"/>
    <property type="evidence" value="ECO:0007669"/>
    <property type="project" value="UniProtKB-UniRule"/>
</dbReference>
<organism evidence="13 14">
    <name type="scientific">Paenibacillus athensensis</name>
    <dbReference type="NCBI Taxonomy" id="1967502"/>
    <lineage>
        <taxon>Bacteria</taxon>
        <taxon>Bacillati</taxon>
        <taxon>Bacillota</taxon>
        <taxon>Bacilli</taxon>
        <taxon>Bacillales</taxon>
        <taxon>Paenibacillaceae</taxon>
        <taxon>Paenibacillus</taxon>
    </lineage>
</organism>
<feature type="binding site" evidence="9">
    <location>
        <begin position="183"/>
        <end position="190"/>
    </location>
    <ligand>
        <name>GTP</name>
        <dbReference type="ChEBI" id="CHEBI:37565"/>
        <label>2</label>
    </ligand>
</feature>
<dbReference type="PANTHER" id="PTHR43834">
    <property type="entry name" value="GTPASE DER"/>
    <property type="match status" value="1"/>
</dbReference>
<dbReference type="PROSITE" id="PS51712">
    <property type="entry name" value="G_ENGA"/>
    <property type="match status" value="2"/>
</dbReference>
<keyword evidence="3 9" id="KW-0690">Ribosome biogenesis</keyword>
<feature type="binding site" evidence="9">
    <location>
        <begin position="295"/>
        <end position="298"/>
    </location>
    <ligand>
        <name>GTP</name>
        <dbReference type="ChEBI" id="CHEBI:37565"/>
        <label>2</label>
    </ligand>
</feature>
<dbReference type="Proteomes" id="UP000298246">
    <property type="component" value="Unassembled WGS sequence"/>
</dbReference>
<dbReference type="FunFam" id="3.30.300.20:FF:000004">
    <property type="entry name" value="GTPase Der"/>
    <property type="match status" value="1"/>
</dbReference>
<evidence type="ECO:0000256" key="5">
    <source>
        <dbReference type="ARBA" id="ARBA00022741"/>
    </source>
</evidence>
<dbReference type="CDD" id="cd01895">
    <property type="entry name" value="EngA2"/>
    <property type="match status" value="1"/>
</dbReference>
<evidence type="ECO:0000256" key="3">
    <source>
        <dbReference type="ARBA" id="ARBA00022517"/>
    </source>
</evidence>
<dbReference type="PRINTS" id="PR00326">
    <property type="entry name" value="GTP1OBG"/>
</dbReference>
<feature type="binding site" evidence="9">
    <location>
        <begin position="10"/>
        <end position="17"/>
    </location>
    <ligand>
        <name>GTP</name>
        <dbReference type="ChEBI" id="CHEBI:37565"/>
        <label>1</label>
    </ligand>
</feature>
<dbReference type="Pfam" id="PF14714">
    <property type="entry name" value="KH_dom-like"/>
    <property type="match status" value="1"/>
</dbReference>
<name>A0A4Y8Q937_9BACL</name>
<evidence type="ECO:0000256" key="4">
    <source>
        <dbReference type="ARBA" id="ARBA00022737"/>
    </source>
</evidence>
<dbReference type="InterPro" id="IPR032859">
    <property type="entry name" value="KH_dom-like"/>
</dbReference>
<keyword evidence="5 9" id="KW-0547">Nucleotide-binding</keyword>
<feature type="binding site" evidence="9">
    <location>
        <begin position="120"/>
        <end position="123"/>
    </location>
    <ligand>
        <name>GTP</name>
        <dbReference type="ChEBI" id="CHEBI:37565"/>
        <label>1</label>
    </ligand>
</feature>
<dbReference type="SUPFAM" id="SSF52540">
    <property type="entry name" value="P-loop containing nucleoside triphosphate hydrolases"/>
    <property type="match status" value="2"/>
</dbReference>
<feature type="binding site" evidence="9">
    <location>
        <begin position="57"/>
        <end position="61"/>
    </location>
    <ligand>
        <name>GTP</name>
        <dbReference type="ChEBI" id="CHEBI:37565"/>
        <label>1</label>
    </ligand>
</feature>
<evidence type="ECO:0000256" key="9">
    <source>
        <dbReference type="HAMAP-Rule" id="MF_00195"/>
    </source>
</evidence>
<evidence type="ECO:0000313" key="14">
    <source>
        <dbReference type="Proteomes" id="UP000298246"/>
    </source>
</evidence>
<dbReference type="PANTHER" id="PTHR43834:SF6">
    <property type="entry name" value="GTPASE DER"/>
    <property type="match status" value="1"/>
</dbReference>
<proteinExistence type="inferred from homology"/>
<comment type="subunit">
    <text evidence="9">Associates with the 50S ribosomal subunit.</text>
</comment>
<dbReference type="PIRSF" id="PIRSF006485">
    <property type="entry name" value="GTP-binding_EngA"/>
    <property type="match status" value="1"/>
</dbReference>
<dbReference type="InterPro" id="IPR006073">
    <property type="entry name" value="GTP-bd"/>
</dbReference>
<evidence type="ECO:0000256" key="10">
    <source>
        <dbReference type="PROSITE-ProRule" id="PRU01049"/>
    </source>
</evidence>
<evidence type="ECO:0000256" key="7">
    <source>
        <dbReference type="ARBA" id="ARBA00032345"/>
    </source>
</evidence>
<dbReference type="Gene3D" id="3.30.300.20">
    <property type="match status" value="1"/>
</dbReference>
<dbReference type="Gene3D" id="3.40.50.300">
    <property type="entry name" value="P-loop containing nucleotide triphosphate hydrolases"/>
    <property type="match status" value="2"/>
</dbReference>
<dbReference type="GO" id="GO:0043022">
    <property type="term" value="F:ribosome binding"/>
    <property type="evidence" value="ECO:0007669"/>
    <property type="project" value="TreeGrafter"/>
</dbReference>
<accession>A0A4Y8Q937</accession>
<keyword evidence="6 9" id="KW-0342">GTP-binding</keyword>